<evidence type="ECO:0000256" key="2">
    <source>
        <dbReference type="ARBA" id="ARBA00004193"/>
    </source>
</evidence>
<dbReference type="InterPro" id="IPR050811">
    <property type="entry name" value="Phosphate_ABC_transporter"/>
</dbReference>
<keyword evidence="9" id="KW-0812">Transmembrane</keyword>
<comment type="function">
    <text evidence="1">Part of the ABC transporter complex PstSACB involved in phosphate import.</text>
</comment>
<dbReference type="EMBL" id="JACSNX010000009">
    <property type="protein sequence ID" value="MBM6851329.1"/>
    <property type="molecule type" value="Genomic_DNA"/>
</dbReference>
<feature type="transmembrane region" description="Helical" evidence="9">
    <location>
        <begin position="61"/>
        <end position="82"/>
    </location>
</feature>
<evidence type="ECO:0000256" key="8">
    <source>
        <dbReference type="ARBA" id="ARBA00023288"/>
    </source>
</evidence>
<sequence length="395" mass="43418">MAAAVVIFYGGLLLFAVLFTSLTGWPPYAQYALWAWAVVSLPLAVIALAGRRWLPRRAKRWLGFGTLGVLALCLAWCGFGAWRDSIPTVDDDRADLLREYEPFGEDTKAVWLEEPSALRLDPQEARNLTLNGATALYPVYSAFVQAVYPGPAGDDPILYSTQGIVRCDGTITAYERLLDGTTDIAFAAAPSQAQLEAAAAAGMEYHLTPIGREAFVFFVNSRNPVTELTVDEIQGIYTGEITNWREVGGEDQSIRPFQRAEDSGSQSALERLMDGLPLVEPELEDRVGTMGGIIQEVASYRNYRNAIGFSFRFYATEMVESGDIRLLALDGVEPTRETIRDESYPITETFYAVTAAPVGEPPLQERDSTVAAFLDLILSDQGQQLIEQTGYVALE</sequence>
<keyword evidence="5" id="KW-0592">Phosphate transport</keyword>
<dbReference type="PANTHER" id="PTHR30570">
    <property type="entry name" value="PERIPLASMIC PHOSPHATE BINDING COMPONENT OF PHOSPHATE ABC TRANSPORTER"/>
    <property type="match status" value="1"/>
</dbReference>
<feature type="transmembrane region" description="Helical" evidence="9">
    <location>
        <begin position="31"/>
        <end position="49"/>
    </location>
</feature>
<keyword evidence="12" id="KW-1185">Reference proteome</keyword>
<evidence type="ECO:0000256" key="6">
    <source>
        <dbReference type="ARBA" id="ARBA00022729"/>
    </source>
</evidence>
<dbReference type="InterPro" id="IPR024370">
    <property type="entry name" value="PBP_domain"/>
</dbReference>
<evidence type="ECO:0000256" key="7">
    <source>
        <dbReference type="ARBA" id="ARBA00023139"/>
    </source>
</evidence>
<keyword evidence="8" id="KW-0449">Lipoprotein</keyword>
<evidence type="ECO:0000313" key="12">
    <source>
        <dbReference type="Proteomes" id="UP000719500"/>
    </source>
</evidence>
<evidence type="ECO:0000256" key="5">
    <source>
        <dbReference type="ARBA" id="ARBA00022592"/>
    </source>
</evidence>
<dbReference type="SUPFAM" id="SSF53850">
    <property type="entry name" value="Periplasmic binding protein-like II"/>
    <property type="match status" value="1"/>
</dbReference>
<feature type="domain" description="PBP" evidence="10">
    <location>
        <begin position="125"/>
        <end position="380"/>
    </location>
</feature>
<keyword evidence="9" id="KW-0472">Membrane</keyword>
<comment type="subunit">
    <text evidence="4">The complex is composed of two ATP-binding proteins (PstB), two transmembrane proteins (PstC and PstA) and a solute-binding protein (PstS).</text>
</comment>
<evidence type="ECO:0000259" key="10">
    <source>
        <dbReference type="Pfam" id="PF12849"/>
    </source>
</evidence>
<protein>
    <submittedName>
        <fullName evidence="11">Substrate-binding domain-containing protein</fullName>
    </submittedName>
</protein>
<comment type="subcellular location">
    <subcellularLocation>
        <location evidence="2">Cell membrane</location>
        <topology evidence="2">Lipid-anchor</topology>
    </subcellularLocation>
</comment>
<dbReference type="Pfam" id="PF12849">
    <property type="entry name" value="PBP_like_2"/>
    <property type="match status" value="1"/>
</dbReference>
<gene>
    <name evidence="11" type="ORF">H9X91_07745</name>
</gene>
<evidence type="ECO:0000256" key="3">
    <source>
        <dbReference type="ARBA" id="ARBA00008725"/>
    </source>
</evidence>
<evidence type="ECO:0000256" key="1">
    <source>
        <dbReference type="ARBA" id="ARBA00002841"/>
    </source>
</evidence>
<keyword evidence="9" id="KW-1133">Transmembrane helix</keyword>
<proteinExistence type="inferred from homology"/>
<dbReference type="Proteomes" id="UP000719500">
    <property type="component" value="Unassembled WGS sequence"/>
</dbReference>
<dbReference type="Gene3D" id="3.40.190.10">
    <property type="entry name" value="Periplasmic binding protein-like II"/>
    <property type="match status" value="2"/>
</dbReference>
<evidence type="ECO:0000256" key="9">
    <source>
        <dbReference type="SAM" id="Phobius"/>
    </source>
</evidence>
<evidence type="ECO:0000256" key="4">
    <source>
        <dbReference type="ARBA" id="ARBA00011529"/>
    </source>
</evidence>
<accession>A0ABS2FUQ7</accession>
<name>A0ABS2FUQ7_9FIRM</name>
<reference evidence="11 12" key="1">
    <citation type="journal article" date="2021" name="Sci. Rep.">
        <title>The distribution of antibiotic resistance genes in chicken gut microbiota commensals.</title>
        <authorList>
            <person name="Juricova H."/>
            <person name="Matiasovicova J."/>
            <person name="Kubasova T."/>
            <person name="Cejkova D."/>
            <person name="Rychlik I."/>
        </authorList>
    </citation>
    <scope>NUCLEOTIDE SEQUENCE [LARGE SCALE GENOMIC DNA]</scope>
    <source>
        <strain evidence="11 12">An411</strain>
    </source>
</reference>
<evidence type="ECO:0000313" key="11">
    <source>
        <dbReference type="EMBL" id="MBM6851329.1"/>
    </source>
</evidence>
<feature type="transmembrane region" description="Helical" evidence="9">
    <location>
        <begin position="7"/>
        <end position="25"/>
    </location>
</feature>
<comment type="similarity">
    <text evidence="3">Belongs to the PstS family.</text>
</comment>
<dbReference type="PANTHER" id="PTHR30570:SF1">
    <property type="entry name" value="PHOSPHATE-BINDING PROTEIN PSTS"/>
    <property type="match status" value="1"/>
</dbReference>
<keyword evidence="7" id="KW-0564">Palmitate</keyword>
<organism evidence="11 12">
    <name type="scientific">Oscillibacter valericigenes</name>
    <dbReference type="NCBI Taxonomy" id="351091"/>
    <lineage>
        <taxon>Bacteria</taxon>
        <taxon>Bacillati</taxon>
        <taxon>Bacillota</taxon>
        <taxon>Clostridia</taxon>
        <taxon>Eubacteriales</taxon>
        <taxon>Oscillospiraceae</taxon>
        <taxon>Oscillibacter</taxon>
    </lineage>
</organism>
<keyword evidence="5" id="KW-0813">Transport</keyword>
<comment type="caution">
    <text evidence="11">The sequence shown here is derived from an EMBL/GenBank/DDBJ whole genome shotgun (WGS) entry which is preliminary data.</text>
</comment>
<keyword evidence="6" id="KW-0732">Signal</keyword>